<keyword evidence="4" id="KW-1185">Reference proteome</keyword>
<protein>
    <recommendedName>
        <fullName evidence="2">RNA-binding S4 domain-containing protein</fullName>
    </recommendedName>
</protein>
<dbReference type="Pfam" id="PF17774">
    <property type="entry name" value="YlmH_RBD"/>
    <property type="match status" value="1"/>
</dbReference>
<dbReference type="InterPro" id="IPR040591">
    <property type="entry name" value="RqcP2_RBD"/>
</dbReference>
<dbReference type="AlphaFoldDB" id="A0A923S799"/>
<keyword evidence="1" id="KW-0694">RNA-binding</keyword>
<dbReference type="InterPro" id="IPR012677">
    <property type="entry name" value="Nucleotide-bd_a/b_plait_sf"/>
</dbReference>
<reference evidence="3" key="1">
    <citation type="submission" date="2020-08" db="EMBL/GenBank/DDBJ databases">
        <title>Genome public.</title>
        <authorList>
            <person name="Liu C."/>
            <person name="Sun Q."/>
        </authorList>
    </citation>
    <scope>NUCLEOTIDE SEQUENCE</scope>
    <source>
        <strain evidence="3">BX15</strain>
    </source>
</reference>
<dbReference type="RefSeq" id="WP_187014771.1">
    <property type="nucleotide sequence ID" value="NZ_JACOQI010000007.1"/>
</dbReference>
<dbReference type="Gene3D" id="3.30.70.330">
    <property type="match status" value="1"/>
</dbReference>
<dbReference type="Proteomes" id="UP000620327">
    <property type="component" value="Unassembled WGS sequence"/>
</dbReference>
<accession>A0A923S799</accession>
<evidence type="ECO:0000313" key="3">
    <source>
        <dbReference type="EMBL" id="MBC5770524.1"/>
    </source>
</evidence>
<name>A0A923S799_9FIRM</name>
<organism evidence="3 4">
    <name type="scientific">Dysosmobacter segnis</name>
    <dbReference type="NCBI Taxonomy" id="2763042"/>
    <lineage>
        <taxon>Bacteria</taxon>
        <taxon>Bacillati</taxon>
        <taxon>Bacillota</taxon>
        <taxon>Clostridia</taxon>
        <taxon>Eubacteriales</taxon>
        <taxon>Oscillospiraceae</taxon>
        <taxon>Dysosmobacter</taxon>
    </lineage>
</organism>
<dbReference type="InterPro" id="IPR036986">
    <property type="entry name" value="S4_RNA-bd_sf"/>
</dbReference>
<dbReference type="InterPro" id="IPR002942">
    <property type="entry name" value="S4_RNA-bd"/>
</dbReference>
<sequence>MDKSKLLDQCGALGEDRTLLARVLDRAKQASERNIPAATDFLSPAQQAQAADLLHAAGIPETAYIRWGGYDGAERAVLLFLPDWMDPSDAGTYSPIRCLRAAFREGENLTHRDFLGSLMGMGIVREKIGDILVGPASADVLVLDTVAEFLAQSWESAGRVKLQVAEIDPGCVHIPEIRREERRDTVSSLRLDAVCSTGFRMARGKAAALIESGRVQLNWRECTKPDRTVSEGDTVSARGFGKFELTEVGALTKKGRIPITVQCYK</sequence>
<gene>
    <name evidence="3" type="ORF">H8Z83_09350</name>
</gene>
<dbReference type="SUPFAM" id="SSF55174">
    <property type="entry name" value="Alpha-L RNA-binding motif"/>
    <property type="match status" value="1"/>
</dbReference>
<dbReference type="EMBL" id="JACOQI010000007">
    <property type="protein sequence ID" value="MBC5770524.1"/>
    <property type="molecule type" value="Genomic_DNA"/>
</dbReference>
<dbReference type="Gene3D" id="3.10.290.10">
    <property type="entry name" value="RNA-binding S4 domain"/>
    <property type="match status" value="1"/>
</dbReference>
<evidence type="ECO:0000313" key="4">
    <source>
        <dbReference type="Proteomes" id="UP000620327"/>
    </source>
</evidence>
<dbReference type="PROSITE" id="PS50889">
    <property type="entry name" value="S4"/>
    <property type="match status" value="1"/>
</dbReference>
<feature type="domain" description="RNA-binding S4" evidence="2">
    <location>
        <begin position="189"/>
        <end position="246"/>
    </location>
</feature>
<dbReference type="PANTHER" id="PTHR13633">
    <property type="entry name" value="MITOCHONDRIAL TRANSCRIPTION RESCUE FACTOR 1"/>
    <property type="match status" value="1"/>
</dbReference>
<dbReference type="Gene3D" id="3.30.1370.160">
    <property type="match status" value="1"/>
</dbReference>
<proteinExistence type="predicted"/>
<evidence type="ECO:0000259" key="2">
    <source>
        <dbReference type="SMART" id="SM00363"/>
    </source>
</evidence>
<dbReference type="SMART" id="SM00363">
    <property type="entry name" value="S4"/>
    <property type="match status" value="1"/>
</dbReference>
<dbReference type="PANTHER" id="PTHR13633:SF3">
    <property type="entry name" value="MITOCHONDRIAL TRANSCRIPTION RESCUE FACTOR 1"/>
    <property type="match status" value="1"/>
</dbReference>
<dbReference type="Pfam" id="PF01479">
    <property type="entry name" value="S4"/>
    <property type="match status" value="1"/>
</dbReference>
<evidence type="ECO:0000256" key="1">
    <source>
        <dbReference type="PROSITE-ProRule" id="PRU00182"/>
    </source>
</evidence>
<dbReference type="CDD" id="cd00165">
    <property type="entry name" value="S4"/>
    <property type="match status" value="1"/>
</dbReference>
<comment type="caution">
    <text evidence="3">The sequence shown here is derived from an EMBL/GenBank/DDBJ whole genome shotgun (WGS) entry which is preliminary data.</text>
</comment>
<dbReference type="GO" id="GO:0003723">
    <property type="term" value="F:RNA binding"/>
    <property type="evidence" value="ECO:0007669"/>
    <property type="project" value="UniProtKB-KW"/>
</dbReference>